<proteinExistence type="predicted"/>
<dbReference type="EMBL" id="JAIVGD010000028">
    <property type="protein sequence ID" value="KAH0737415.1"/>
    <property type="molecule type" value="Genomic_DNA"/>
</dbReference>
<name>A0ABQ7TSE4_SOLTU</name>
<accession>A0ABQ7TSE4</accession>
<reference evidence="1 2" key="1">
    <citation type="journal article" date="2021" name="bioRxiv">
        <title>Chromosome-scale and haplotype-resolved genome assembly of a tetraploid potato cultivar.</title>
        <authorList>
            <person name="Sun H."/>
            <person name="Jiao W.-B."/>
            <person name="Krause K."/>
            <person name="Campoy J.A."/>
            <person name="Goel M."/>
            <person name="Folz-Donahue K."/>
            <person name="Kukat C."/>
            <person name="Huettel B."/>
            <person name="Schneeberger K."/>
        </authorList>
    </citation>
    <scope>NUCLEOTIDE SEQUENCE [LARGE SCALE GENOMIC DNA]</scope>
    <source>
        <strain evidence="1">SolTubOtavaFocal</strain>
        <tissue evidence="1">Leaves</tissue>
    </source>
</reference>
<comment type="caution">
    <text evidence="1">The sequence shown here is derived from an EMBL/GenBank/DDBJ whole genome shotgun (WGS) entry which is preliminary data.</text>
</comment>
<keyword evidence="2" id="KW-1185">Reference proteome</keyword>
<evidence type="ECO:0000313" key="2">
    <source>
        <dbReference type="Proteomes" id="UP000826656"/>
    </source>
</evidence>
<evidence type="ECO:0000313" key="1">
    <source>
        <dbReference type="EMBL" id="KAH0737415.1"/>
    </source>
</evidence>
<protein>
    <recommendedName>
        <fullName evidence="3">Integrase core domain containing protein</fullName>
    </recommendedName>
</protein>
<sequence>MPSGSPTLQRVDHVVPPIIDPVNQHVPEVVLEDPIPSTLIQDTNAPEVRRLVRGSRPPIWHKNYVVKAGSSSF</sequence>
<gene>
    <name evidence="1" type="ORF">KY290_036120</name>
</gene>
<organism evidence="1 2">
    <name type="scientific">Solanum tuberosum</name>
    <name type="common">Potato</name>
    <dbReference type="NCBI Taxonomy" id="4113"/>
    <lineage>
        <taxon>Eukaryota</taxon>
        <taxon>Viridiplantae</taxon>
        <taxon>Streptophyta</taxon>
        <taxon>Embryophyta</taxon>
        <taxon>Tracheophyta</taxon>
        <taxon>Spermatophyta</taxon>
        <taxon>Magnoliopsida</taxon>
        <taxon>eudicotyledons</taxon>
        <taxon>Gunneridae</taxon>
        <taxon>Pentapetalae</taxon>
        <taxon>asterids</taxon>
        <taxon>lamiids</taxon>
        <taxon>Solanales</taxon>
        <taxon>Solanaceae</taxon>
        <taxon>Solanoideae</taxon>
        <taxon>Solaneae</taxon>
        <taxon>Solanum</taxon>
    </lineage>
</organism>
<dbReference type="Proteomes" id="UP000826656">
    <property type="component" value="Unassembled WGS sequence"/>
</dbReference>
<evidence type="ECO:0008006" key="3">
    <source>
        <dbReference type="Google" id="ProtNLM"/>
    </source>
</evidence>